<evidence type="ECO:0000259" key="2">
    <source>
        <dbReference type="PROSITE" id="PS50878"/>
    </source>
</evidence>
<dbReference type="PROSITE" id="PS50878">
    <property type="entry name" value="RT_POL"/>
    <property type="match status" value="1"/>
</dbReference>
<dbReference type="InterPro" id="IPR051083">
    <property type="entry name" value="GrpII_Intron_Splice-Mob/Def"/>
</dbReference>
<evidence type="ECO:0000313" key="4">
    <source>
        <dbReference type="Proteomes" id="UP000541470"/>
    </source>
</evidence>
<gene>
    <name evidence="3" type="ORF">HHL25_01375</name>
</gene>
<evidence type="ECO:0000313" key="3">
    <source>
        <dbReference type="EMBL" id="NML72766.1"/>
    </source>
</evidence>
<dbReference type="InterPro" id="IPR043128">
    <property type="entry name" value="Rev_trsase/Diguanyl_cyclase"/>
</dbReference>
<dbReference type="PANTHER" id="PTHR34047">
    <property type="entry name" value="NUCLEAR INTRON MATURASE 1, MITOCHONDRIAL-RELATED"/>
    <property type="match status" value="1"/>
</dbReference>
<dbReference type="Proteomes" id="UP000541470">
    <property type="component" value="Unassembled WGS sequence"/>
</dbReference>
<dbReference type="PANTHER" id="PTHR34047:SF8">
    <property type="entry name" value="PROTEIN YKFC"/>
    <property type="match status" value="1"/>
</dbReference>
<evidence type="ECO:0000256" key="1">
    <source>
        <dbReference type="ARBA" id="ARBA00034120"/>
    </source>
</evidence>
<dbReference type="InterPro" id="IPR043502">
    <property type="entry name" value="DNA/RNA_pol_sf"/>
</dbReference>
<protein>
    <submittedName>
        <fullName evidence="3">RNA-dependent DNA polymerase</fullName>
    </submittedName>
</protein>
<proteinExistence type="inferred from homology"/>
<organism evidence="3 4">
    <name type="scientific">Rhizobium terricola</name>
    <dbReference type="NCBI Taxonomy" id="2728849"/>
    <lineage>
        <taxon>Bacteria</taxon>
        <taxon>Pseudomonadati</taxon>
        <taxon>Pseudomonadota</taxon>
        <taxon>Alphaproteobacteria</taxon>
        <taxon>Hyphomicrobiales</taxon>
        <taxon>Rhizobiaceae</taxon>
        <taxon>Rhizobium/Agrobacterium group</taxon>
        <taxon>Rhizobium</taxon>
    </lineage>
</organism>
<keyword evidence="4" id="KW-1185">Reference proteome</keyword>
<sequence length="442" mass="48615">MTSELLKAVRRLDNLESAWSVVQSNGRASQSENVRLELEKFAEDAPTRLRSIKGKLGSNSFEFAAARGIPIPKTDSHGKRTGKFRPIVLSSVESRIVQRAILNVLLEVPSLKPYVKTPYSFGGIKGERGPQSDRKARSLSVAAVPAAIKAILDEIAEGARFVASADIRSFFTRISKDAVTEIISSAVKDDEFVKLFRAAINVELENLAQLREKAKDFPIQDIGVAQGNSLSPLLGNIILAHFDSVMNEGDCRCIRYIDDFIILAPTKKAAEARLRKAIQLLASLDMELSPEKSSKGGISIEHGFDFLGINISPGAIRPGGQAQAKIVASVQAAFGDSIKAMRKAQNGQKLDRSSSLVATLKRVDGMIDGWAKHYWFCNDKQTFEIIDKKITELVRRYLGEYTNVRKSTDECSHLTLLGISEINLIPREPFSYPKLGKASKAR</sequence>
<dbReference type="Gene3D" id="3.30.70.270">
    <property type="match status" value="1"/>
</dbReference>
<accession>A0A7Y0FUH4</accession>
<dbReference type="Pfam" id="PF00078">
    <property type="entry name" value="RVT_1"/>
    <property type="match status" value="1"/>
</dbReference>
<dbReference type="InterPro" id="IPR000477">
    <property type="entry name" value="RT_dom"/>
</dbReference>
<feature type="domain" description="Reverse transcriptase" evidence="2">
    <location>
        <begin position="52"/>
        <end position="311"/>
    </location>
</feature>
<name>A0A7Y0FUH4_9HYPH</name>
<comment type="caution">
    <text evidence="3">The sequence shown here is derived from an EMBL/GenBank/DDBJ whole genome shotgun (WGS) entry which is preliminary data.</text>
</comment>
<dbReference type="EMBL" id="JABBGK010000001">
    <property type="protein sequence ID" value="NML72766.1"/>
    <property type="molecule type" value="Genomic_DNA"/>
</dbReference>
<dbReference type="AlphaFoldDB" id="A0A7Y0FUH4"/>
<dbReference type="CDD" id="cd01651">
    <property type="entry name" value="RT_G2_intron"/>
    <property type="match status" value="1"/>
</dbReference>
<dbReference type="SUPFAM" id="SSF56672">
    <property type="entry name" value="DNA/RNA polymerases"/>
    <property type="match status" value="1"/>
</dbReference>
<reference evidence="3 4" key="1">
    <citation type="submission" date="2020-04" db="EMBL/GenBank/DDBJ databases">
        <title>Rhizobium sp. S-51 isolated from soil.</title>
        <authorList>
            <person name="Dahal R.H."/>
        </authorList>
    </citation>
    <scope>NUCLEOTIDE SEQUENCE [LARGE SCALE GENOMIC DNA]</scope>
    <source>
        <strain evidence="3 4">S-51</strain>
    </source>
</reference>
<dbReference type="RefSeq" id="WP_169586528.1">
    <property type="nucleotide sequence ID" value="NZ_JABBGK010000001.1"/>
</dbReference>
<comment type="similarity">
    <text evidence="1">Belongs to the bacterial reverse transcriptase family.</text>
</comment>